<sequence>MRTVMSTALLLLCLLSTVQGHARKLVTDTKASKSKINKIMDVKGKESQKSHQKGIEATSSPAKEMKHEIKAERYPDAVDIAGMDYSPARRRSPIHN</sequence>
<proteinExistence type="predicted"/>
<dbReference type="Proteomes" id="UP001180020">
    <property type="component" value="Unassembled WGS sequence"/>
</dbReference>
<keyword evidence="4" id="KW-1185">Reference proteome</keyword>
<organism evidence="3 4">
    <name type="scientific">Acorus calamus</name>
    <name type="common">Sweet flag</name>
    <dbReference type="NCBI Taxonomy" id="4465"/>
    <lineage>
        <taxon>Eukaryota</taxon>
        <taxon>Viridiplantae</taxon>
        <taxon>Streptophyta</taxon>
        <taxon>Embryophyta</taxon>
        <taxon>Tracheophyta</taxon>
        <taxon>Spermatophyta</taxon>
        <taxon>Magnoliopsida</taxon>
        <taxon>Liliopsida</taxon>
        <taxon>Acoraceae</taxon>
        <taxon>Acorus</taxon>
    </lineage>
</organism>
<evidence type="ECO:0000313" key="3">
    <source>
        <dbReference type="EMBL" id="KAK1316967.1"/>
    </source>
</evidence>
<dbReference type="PANTHER" id="PTHR33743">
    <property type="entry name" value="PROTEIN GOLVEN 6-RELATED"/>
    <property type="match status" value="1"/>
</dbReference>
<keyword evidence="2" id="KW-0732">Signal</keyword>
<evidence type="ECO:0000256" key="1">
    <source>
        <dbReference type="SAM" id="MobiDB-lite"/>
    </source>
</evidence>
<dbReference type="InterPro" id="IPR049306">
    <property type="entry name" value="GLV1-2"/>
</dbReference>
<evidence type="ECO:0000256" key="2">
    <source>
        <dbReference type="SAM" id="SignalP"/>
    </source>
</evidence>
<dbReference type="EMBL" id="JAUJYO010000005">
    <property type="protein sequence ID" value="KAK1316967.1"/>
    <property type="molecule type" value="Genomic_DNA"/>
</dbReference>
<dbReference type="PANTHER" id="PTHR33743:SF19">
    <property type="entry name" value="PROTEIN GOLVEN 6"/>
    <property type="match status" value="1"/>
</dbReference>
<feature type="region of interest" description="Disordered" evidence="1">
    <location>
        <begin position="43"/>
        <end position="67"/>
    </location>
</feature>
<accession>A0AAV9EUE7</accession>
<gene>
    <name evidence="3" type="ORF">QJS10_CPA05g01118</name>
</gene>
<reference evidence="3" key="1">
    <citation type="journal article" date="2023" name="Nat. Commun.">
        <title>Diploid and tetraploid genomes of Acorus and the evolution of monocots.</title>
        <authorList>
            <person name="Ma L."/>
            <person name="Liu K.W."/>
            <person name="Li Z."/>
            <person name="Hsiao Y.Y."/>
            <person name="Qi Y."/>
            <person name="Fu T."/>
            <person name="Tang G.D."/>
            <person name="Zhang D."/>
            <person name="Sun W.H."/>
            <person name="Liu D.K."/>
            <person name="Li Y."/>
            <person name="Chen G.Z."/>
            <person name="Liu X.D."/>
            <person name="Liao X.Y."/>
            <person name="Jiang Y.T."/>
            <person name="Yu X."/>
            <person name="Hao Y."/>
            <person name="Huang J."/>
            <person name="Zhao X.W."/>
            <person name="Ke S."/>
            <person name="Chen Y.Y."/>
            <person name="Wu W.L."/>
            <person name="Hsu J.L."/>
            <person name="Lin Y.F."/>
            <person name="Huang M.D."/>
            <person name="Li C.Y."/>
            <person name="Huang L."/>
            <person name="Wang Z.W."/>
            <person name="Zhao X."/>
            <person name="Zhong W.Y."/>
            <person name="Peng D.H."/>
            <person name="Ahmad S."/>
            <person name="Lan S."/>
            <person name="Zhang J.S."/>
            <person name="Tsai W.C."/>
            <person name="Van de Peer Y."/>
            <person name="Liu Z.J."/>
        </authorList>
    </citation>
    <scope>NUCLEOTIDE SEQUENCE</scope>
    <source>
        <strain evidence="3">CP</strain>
    </source>
</reference>
<evidence type="ECO:0000313" key="4">
    <source>
        <dbReference type="Proteomes" id="UP001180020"/>
    </source>
</evidence>
<comment type="caution">
    <text evidence="3">The sequence shown here is derived from an EMBL/GenBank/DDBJ whole genome shotgun (WGS) entry which is preliminary data.</text>
</comment>
<dbReference type="AlphaFoldDB" id="A0AAV9EUE7"/>
<name>A0AAV9EUE7_ACOCL</name>
<feature type="chain" id="PRO_5043429293" evidence="2">
    <location>
        <begin position="21"/>
        <end position="96"/>
    </location>
</feature>
<dbReference type="Pfam" id="PF21529">
    <property type="entry name" value="GLV1-2"/>
    <property type="match status" value="1"/>
</dbReference>
<reference evidence="3" key="2">
    <citation type="submission" date="2023-06" db="EMBL/GenBank/DDBJ databases">
        <authorList>
            <person name="Ma L."/>
            <person name="Liu K.-W."/>
            <person name="Li Z."/>
            <person name="Hsiao Y.-Y."/>
            <person name="Qi Y."/>
            <person name="Fu T."/>
            <person name="Tang G."/>
            <person name="Zhang D."/>
            <person name="Sun W.-H."/>
            <person name="Liu D.-K."/>
            <person name="Li Y."/>
            <person name="Chen G.-Z."/>
            <person name="Liu X.-D."/>
            <person name="Liao X.-Y."/>
            <person name="Jiang Y.-T."/>
            <person name="Yu X."/>
            <person name="Hao Y."/>
            <person name="Huang J."/>
            <person name="Zhao X.-W."/>
            <person name="Ke S."/>
            <person name="Chen Y.-Y."/>
            <person name="Wu W.-L."/>
            <person name="Hsu J.-L."/>
            <person name="Lin Y.-F."/>
            <person name="Huang M.-D."/>
            <person name="Li C.-Y."/>
            <person name="Huang L."/>
            <person name="Wang Z.-W."/>
            <person name="Zhao X."/>
            <person name="Zhong W.-Y."/>
            <person name="Peng D.-H."/>
            <person name="Ahmad S."/>
            <person name="Lan S."/>
            <person name="Zhang J.-S."/>
            <person name="Tsai W.-C."/>
            <person name="Van De Peer Y."/>
            <person name="Liu Z.-J."/>
        </authorList>
    </citation>
    <scope>NUCLEOTIDE SEQUENCE</scope>
    <source>
        <strain evidence="3">CP</strain>
        <tissue evidence="3">Leaves</tissue>
    </source>
</reference>
<protein>
    <submittedName>
        <fullName evidence="3">Uncharacterized protein</fullName>
    </submittedName>
</protein>
<feature type="signal peptide" evidence="2">
    <location>
        <begin position="1"/>
        <end position="20"/>
    </location>
</feature>